<reference evidence="1 2" key="1">
    <citation type="submission" date="2015-09" db="EMBL/GenBank/DDBJ databases">
        <title>Host preference determinants of Valsa canker pathogens revealed by comparative genomics.</title>
        <authorList>
            <person name="Yin Z."/>
            <person name="Huang L."/>
        </authorList>
    </citation>
    <scope>NUCLEOTIDE SEQUENCE [LARGE SCALE GENOMIC DNA]</scope>
    <source>
        <strain evidence="1 2">03-1</strain>
    </source>
</reference>
<gene>
    <name evidence="1" type="ORF">VMCG_08503</name>
</gene>
<dbReference type="Proteomes" id="UP000283895">
    <property type="component" value="Unassembled WGS sequence"/>
</dbReference>
<comment type="caution">
    <text evidence="1">The sequence shown here is derived from an EMBL/GenBank/DDBJ whole genome shotgun (WGS) entry which is preliminary data.</text>
</comment>
<evidence type="ECO:0000313" key="1">
    <source>
        <dbReference type="EMBL" id="ROV95443.1"/>
    </source>
</evidence>
<proteinExistence type="predicted"/>
<dbReference type="AlphaFoldDB" id="A0A423VWP8"/>
<evidence type="ECO:0000313" key="2">
    <source>
        <dbReference type="Proteomes" id="UP000283895"/>
    </source>
</evidence>
<organism evidence="1 2">
    <name type="scientific">Cytospora schulzeri</name>
    <dbReference type="NCBI Taxonomy" id="448051"/>
    <lineage>
        <taxon>Eukaryota</taxon>
        <taxon>Fungi</taxon>
        <taxon>Dikarya</taxon>
        <taxon>Ascomycota</taxon>
        <taxon>Pezizomycotina</taxon>
        <taxon>Sordariomycetes</taxon>
        <taxon>Sordariomycetidae</taxon>
        <taxon>Diaporthales</taxon>
        <taxon>Cytosporaceae</taxon>
        <taxon>Cytospora</taxon>
    </lineage>
</organism>
<protein>
    <submittedName>
        <fullName evidence="1">Uncharacterized protein</fullName>
    </submittedName>
</protein>
<accession>A0A423VWP8</accession>
<name>A0A423VWP8_9PEZI</name>
<dbReference type="EMBL" id="LKEA01000036">
    <property type="protein sequence ID" value="ROV95443.1"/>
    <property type="molecule type" value="Genomic_DNA"/>
</dbReference>
<keyword evidence="2" id="KW-1185">Reference proteome</keyword>
<sequence length="131" mass="14611">MSLSASAAHSLWSAWTSCPPSRTIARVIVPLIRQLQDMQWVYGGPALFMVLYSTRRGNVARGGVQGTGPREGASSISQGVILAFSRLTTPNMFNFLSTMMLWVKPYVRFDSTGFKPQFIVWFRDVPKPPEV</sequence>